<reference evidence="2 3" key="1">
    <citation type="journal article" date="2016" name="J. Microbiol.">
        <title>Dankookia rubra gen. nov., sp. nov., an alphaproteobacterium isolated from sediment of a shallow stream.</title>
        <authorList>
            <person name="Kim W.H."/>
            <person name="Kim D.H."/>
            <person name="Kang K."/>
            <person name="Ahn T.Y."/>
        </authorList>
    </citation>
    <scope>NUCLEOTIDE SEQUENCE [LARGE SCALE GENOMIC DNA]</scope>
    <source>
        <strain evidence="2 3">JCM30602</strain>
    </source>
</reference>
<dbReference type="EMBL" id="SMSJ01000130">
    <property type="protein sequence ID" value="TDH58328.1"/>
    <property type="molecule type" value="Genomic_DNA"/>
</dbReference>
<evidence type="ECO:0000313" key="2">
    <source>
        <dbReference type="EMBL" id="TDH58328.1"/>
    </source>
</evidence>
<evidence type="ECO:0000313" key="3">
    <source>
        <dbReference type="Proteomes" id="UP000295096"/>
    </source>
</evidence>
<name>A0A4R5Q7A7_9PROT</name>
<evidence type="ECO:0000256" key="1">
    <source>
        <dbReference type="SAM" id="MobiDB-lite"/>
    </source>
</evidence>
<organism evidence="2 3">
    <name type="scientific">Dankookia rubra</name>
    <dbReference type="NCBI Taxonomy" id="1442381"/>
    <lineage>
        <taxon>Bacteria</taxon>
        <taxon>Pseudomonadati</taxon>
        <taxon>Pseudomonadota</taxon>
        <taxon>Alphaproteobacteria</taxon>
        <taxon>Acetobacterales</taxon>
        <taxon>Roseomonadaceae</taxon>
        <taxon>Dankookia</taxon>
    </lineage>
</organism>
<accession>A0A4R5Q7A7</accession>
<comment type="caution">
    <text evidence="2">The sequence shown here is derived from an EMBL/GenBank/DDBJ whole genome shotgun (WGS) entry which is preliminary data.</text>
</comment>
<keyword evidence="3" id="KW-1185">Reference proteome</keyword>
<dbReference type="RefSeq" id="WP_133292836.1">
    <property type="nucleotide sequence ID" value="NZ_SMSJ01000130.1"/>
</dbReference>
<proteinExistence type="predicted"/>
<protein>
    <submittedName>
        <fullName evidence="2">Uncharacterized protein</fullName>
    </submittedName>
</protein>
<dbReference type="Proteomes" id="UP000295096">
    <property type="component" value="Unassembled WGS sequence"/>
</dbReference>
<feature type="region of interest" description="Disordered" evidence="1">
    <location>
        <begin position="125"/>
        <end position="145"/>
    </location>
</feature>
<sequence length="163" mass="16951">MIPATLHWAGVEPDSGKAYGVRERADGTLRAGINGDSTADISLNMQGVICSGADFPSGAGSSTPDQPVEPEIPTEPETPVQPNNPELPATQLSWVESFDNGLGTFGRSWNPAIDTSVPGQPIIWTSADNQNSGPWSRPGATPMPATAATALRWGPKGQSASMP</sequence>
<gene>
    <name evidence="2" type="ORF">E2C06_33155</name>
</gene>
<feature type="compositionally biased region" description="Low complexity" evidence="1">
    <location>
        <begin position="69"/>
        <end position="81"/>
    </location>
</feature>
<feature type="region of interest" description="Disordered" evidence="1">
    <location>
        <begin position="53"/>
        <end position="87"/>
    </location>
</feature>
<dbReference type="AlphaFoldDB" id="A0A4R5Q7A7"/>